<dbReference type="AlphaFoldDB" id="A0A510UXR8"/>
<dbReference type="Pfam" id="PF20803">
    <property type="entry name" value="PaaX_M"/>
    <property type="match status" value="1"/>
</dbReference>
<dbReference type="Pfam" id="PF08223">
    <property type="entry name" value="PaaX_C"/>
    <property type="match status" value="1"/>
</dbReference>
<dbReference type="InterPro" id="IPR012906">
    <property type="entry name" value="PaaX-like_N"/>
</dbReference>
<dbReference type="Gene3D" id="1.10.10.10">
    <property type="entry name" value="Winged helix-like DNA-binding domain superfamily/Winged helix DNA-binding domain"/>
    <property type="match status" value="1"/>
</dbReference>
<dbReference type="EMBL" id="BJUA01000009">
    <property type="protein sequence ID" value="GEK18281.1"/>
    <property type="molecule type" value="Genomic_DNA"/>
</dbReference>
<sequence>MPTAPEDGLAPAPGRQAAGEHAPAAAAVRRRPEQLLLAFMGELMLAGGAGPLPASVLIAVLGELGVGEAATRATLSRMVARGLLLPARVGRSVVYRLTPDSERVLGQARDRVFDEDPFAPRGTGWTLVTFSVPESRRDVRHRVRAQLVWAGFGLLRDGLWIAPGEVDVAAALGEMHDDARAAPDAARAVPDEARAADDEGGAVHGGGPASHDGELELAAFRAHEVPGFSAARSVRTAWRLDAMRAHHEQFQARWRRAEPDASGSLRDLTALVADWLDLLRTVPRLPADHLAPDWPGAASVEVFRGLHAALTEPARAELARRLAA</sequence>
<dbReference type="PANTHER" id="PTHR30319">
    <property type="entry name" value="PHENYLACETIC ACID REGULATOR-RELATED TRANSCRIPTIONAL REPRESSOR"/>
    <property type="match status" value="1"/>
</dbReference>
<reference evidence="5 6" key="1">
    <citation type="submission" date="2019-07" db="EMBL/GenBank/DDBJ databases">
        <title>Whole genome shotgun sequence of Cellulomonas persica NBRC 101101.</title>
        <authorList>
            <person name="Hosoyama A."/>
            <person name="Uohara A."/>
            <person name="Ohji S."/>
            <person name="Ichikawa N."/>
        </authorList>
    </citation>
    <scope>NUCLEOTIDE SEQUENCE [LARGE SCALE GENOMIC DNA]</scope>
    <source>
        <strain evidence="5 6">NBRC 101101</strain>
    </source>
</reference>
<organism evidence="5 6">
    <name type="scientific">Cellulomonas persica</name>
    <dbReference type="NCBI Taxonomy" id="76861"/>
    <lineage>
        <taxon>Bacteria</taxon>
        <taxon>Bacillati</taxon>
        <taxon>Actinomycetota</taxon>
        <taxon>Actinomycetes</taxon>
        <taxon>Micrococcales</taxon>
        <taxon>Cellulomonadaceae</taxon>
        <taxon>Cellulomonas</taxon>
    </lineage>
</organism>
<dbReference type="PANTHER" id="PTHR30319:SF1">
    <property type="entry name" value="TRANSCRIPTIONAL REPRESSOR PAAX"/>
    <property type="match status" value="1"/>
</dbReference>
<accession>A0A510UXR8</accession>
<dbReference type="GO" id="GO:0006351">
    <property type="term" value="P:DNA-templated transcription"/>
    <property type="evidence" value="ECO:0007669"/>
    <property type="project" value="InterPro"/>
</dbReference>
<evidence type="ECO:0000259" key="4">
    <source>
        <dbReference type="Pfam" id="PF20803"/>
    </source>
</evidence>
<evidence type="ECO:0000313" key="5">
    <source>
        <dbReference type="EMBL" id="GEK18281.1"/>
    </source>
</evidence>
<feature type="domain" description="Transcriptional repressor PaaX-like N-terminal" evidence="2">
    <location>
        <begin position="49"/>
        <end position="98"/>
    </location>
</feature>
<gene>
    <name evidence="5" type="primary">paaX</name>
    <name evidence="5" type="ORF">CPE01_20140</name>
</gene>
<evidence type="ECO:0000259" key="3">
    <source>
        <dbReference type="Pfam" id="PF08223"/>
    </source>
</evidence>
<feature type="domain" description="Transcriptional repressor PaaX-like C-terminal" evidence="3">
    <location>
        <begin position="238"/>
        <end position="316"/>
    </location>
</feature>
<feature type="domain" description="Transcriptional repressor PaaX-like central Cas2-like" evidence="4">
    <location>
        <begin position="124"/>
        <end position="167"/>
    </location>
</feature>
<feature type="region of interest" description="Disordered" evidence="1">
    <location>
        <begin position="1"/>
        <end position="25"/>
    </location>
</feature>
<dbReference type="InterPro" id="IPR011965">
    <property type="entry name" value="PaaX_trns_reg"/>
</dbReference>
<comment type="caution">
    <text evidence="5">The sequence shown here is derived from an EMBL/GenBank/DDBJ whole genome shotgun (WGS) entry which is preliminary data.</text>
</comment>
<dbReference type="RefSeq" id="WP_186811494.1">
    <property type="nucleotide sequence ID" value="NZ_BJUA01000009.1"/>
</dbReference>
<evidence type="ECO:0000313" key="6">
    <source>
        <dbReference type="Proteomes" id="UP000321386"/>
    </source>
</evidence>
<dbReference type="Proteomes" id="UP000321386">
    <property type="component" value="Unassembled WGS sequence"/>
</dbReference>
<evidence type="ECO:0000256" key="1">
    <source>
        <dbReference type="SAM" id="MobiDB-lite"/>
    </source>
</evidence>
<dbReference type="InterPro" id="IPR013225">
    <property type="entry name" value="PaaX_C"/>
</dbReference>
<dbReference type="PIRSF" id="PIRSF020623">
    <property type="entry name" value="PaaX"/>
    <property type="match status" value="1"/>
</dbReference>
<feature type="region of interest" description="Disordered" evidence="1">
    <location>
        <begin position="189"/>
        <end position="208"/>
    </location>
</feature>
<dbReference type="Pfam" id="PF07848">
    <property type="entry name" value="PaaX"/>
    <property type="match status" value="1"/>
</dbReference>
<name>A0A510UXR8_9CELL</name>
<dbReference type="InterPro" id="IPR036388">
    <property type="entry name" value="WH-like_DNA-bd_sf"/>
</dbReference>
<evidence type="ECO:0000259" key="2">
    <source>
        <dbReference type="Pfam" id="PF07848"/>
    </source>
</evidence>
<protein>
    <submittedName>
        <fullName evidence="5">PaaX family transcriptional regulator</fullName>
    </submittedName>
</protein>
<feature type="compositionally biased region" description="Low complexity" evidence="1">
    <location>
        <begin position="14"/>
        <end position="25"/>
    </location>
</feature>
<dbReference type="InterPro" id="IPR048846">
    <property type="entry name" value="PaaX-like_central"/>
</dbReference>
<dbReference type="Gene3D" id="3.30.70.2650">
    <property type="match status" value="1"/>
</dbReference>
<proteinExistence type="predicted"/>
<keyword evidence="6" id="KW-1185">Reference proteome</keyword>